<dbReference type="AlphaFoldDB" id="A0A5D3WG00"/>
<gene>
    <name evidence="7" type="primary">ubiX</name>
    <name evidence="9" type="ORF">EDC39_11917</name>
</gene>
<sequence>MSRMLVGITGASGAAYGLRLVRELLTAGHEVAVLLTDAGRKVVRLETGLELPADVGRSQERLRQYFDADTRLCQYALDDFFAPVASGTSAPQAMIVCPCSMGSLGRIAAGLADNLLERAADVVLKEGKKLILVPRETPLNAIHLENMLRLCRTGAVILPAMPGFYQQPQTVGDLIDFVVGKVLDQLGVEHRLFGRWGEKA</sequence>
<feature type="binding site" evidence="7">
    <location>
        <position position="36"/>
    </location>
    <ligand>
        <name>FMN</name>
        <dbReference type="ChEBI" id="CHEBI:58210"/>
    </ligand>
</feature>
<dbReference type="RefSeq" id="WP_148897129.1">
    <property type="nucleotide sequence ID" value="NZ_VNIB01000019.1"/>
</dbReference>
<evidence type="ECO:0000256" key="7">
    <source>
        <dbReference type="HAMAP-Rule" id="MF_01984"/>
    </source>
</evidence>
<dbReference type="HAMAP" id="MF_01984">
    <property type="entry name" value="ubiX_pad"/>
    <property type="match status" value="1"/>
</dbReference>
<dbReference type="InterPro" id="IPR036551">
    <property type="entry name" value="Flavin_trans-like"/>
</dbReference>
<dbReference type="GO" id="GO:0016831">
    <property type="term" value="F:carboxy-lyase activity"/>
    <property type="evidence" value="ECO:0007669"/>
    <property type="project" value="TreeGrafter"/>
</dbReference>
<evidence type="ECO:0000259" key="8">
    <source>
        <dbReference type="Pfam" id="PF02441"/>
    </source>
</evidence>
<evidence type="ECO:0000256" key="5">
    <source>
        <dbReference type="ARBA" id="ARBA00050612"/>
    </source>
</evidence>
<dbReference type="SUPFAM" id="SSF52507">
    <property type="entry name" value="Homo-oligomeric flavin-containing Cys decarboxylases, HFCD"/>
    <property type="match status" value="1"/>
</dbReference>
<dbReference type="Proteomes" id="UP000324159">
    <property type="component" value="Unassembled WGS sequence"/>
</dbReference>
<proteinExistence type="inferred from homology"/>
<accession>A0A5D3WG00</accession>
<protein>
    <recommendedName>
        <fullName evidence="7">Flavin prenyltransferase UbiX</fullName>
        <ecNumber evidence="7">2.5.1.129</ecNumber>
    </recommendedName>
</protein>
<name>A0A5D3WG00_9BACT</name>
<evidence type="ECO:0000256" key="3">
    <source>
        <dbReference type="ARBA" id="ARBA00022643"/>
    </source>
</evidence>
<dbReference type="NCBIfam" id="NF004685">
    <property type="entry name" value="PRK06029.1"/>
    <property type="match status" value="1"/>
</dbReference>
<evidence type="ECO:0000256" key="2">
    <source>
        <dbReference type="ARBA" id="ARBA00022630"/>
    </source>
</evidence>
<keyword evidence="3 7" id="KW-0288">FMN</keyword>
<reference evidence="9 10" key="1">
    <citation type="submission" date="2019-07" db="EMBL/GenBank/DDBJ databases">
        <title>Genomic Encyclopedia of Type Strains, Phase IV (KMG-IV): sequencing the most valuable type-strain genomes for metagenomic binning, comparative biology and taxonomic classification.</title>
        <authorList>
            <person name="Goeker M."/>
        </authorList>
    </citation>
    <scope>NUCLEOTIDE SEQUENCE [LARGE SCALE GENOMIC DNA]</scope>
    <source>
        <strain evidence="9 10">SS015</strain>
    </source>
</reference>
<evidence type="ECO:0000313" key="9">
    <source>
        <dbReference type="EMBL" id="TYO95440.1"/>
    </source>
</evidence>
<evidence type="ECO:0000313" key="10">
    <source>
        <dbReference type="Proteomes" id="UP000324159"/>
    </source>
</evidence>
<comment type="catalytic activity">
    <reaction evidence="5 7">
        <text>dimethylallyl phosphate + FMNH2 = prenylated FMNH2 + phosphate</text>
        <dbReference type="Rhea" id="RHEA:37743"/>
        <dbReference type="ChEBI" id="CHEBI:43474"/>
        <dbReference type="ChEBI" id="CHEBI:57618"/>
        <dbReference type="ChEBI" id="CHEBI:87467"/>
        <dbReference type="ChEBI" id="CHEBI:88052"/>
        <dbReference type="EC" id="2.5.1.129"/>
    </reaction>
</comment>
<dbReference type="InterPro" id="IPR004507">
    <property type="entry name" value="UbiX-like"/>
</dbReference>
<dbReference type="PANTHER" id="PTHR43374:SF1">
    <property type="entry name" value="FLAVIN PRENYLTRANSFERASE PAD1, MITOCHONDRIAL"/>
    <property type="match status" value="1"/>
</dbReference>
<keyword evidence="4 7" id="KW-0808">Transferase</keyword>
<dbReference type="NCBIfam" id="TIGR00421">
    <property type="entry name" value="ubiX_pad"/>
    <property type="match status" value="1"/>
</dbReference>
<dbReference type="EC" id="2.5.1.129" evidence="7"/>
<evidence type="ECO:0000256" key="6">
    <source>
        <dbReference type="ARBA" id="ARBA00060793"/>
    </source>
</evidence>
<dbReference type="Gene3D" id="3.40.50.1950">
    <property type="entry name" value="Flavin prenyltransferase-like"/>
    <property type="match status" value="1"/>
</dbReference>
<keyword evidence="2 7" id="KW-0285">Flavoprotein</keyword>
<organism evidence="9 10">
    <name type="scientific">Geothermobacter ehrlichii</name>
    <dbReference type="NCBI Taxonomy" id="213224"/>
    <lineage>
        <taxon>Bacteria</taxon>
        <taxon>Pseudomonadati</taxon>
        <taxon>Thermodesulfobacteriota</taxon>
        <taxon>Desulfuromonadia</taxon>
        <taxon>Desulfuromonadales</taxon>
        <taxon>Geothermobacteraceae</taxon>
        <taxon>Geothermobacter</taxon>
    </lineage>
</organism>
<feature type="binding site" evidence="7">
    <location>
        <position position="165"/>
    </location>
    <ligand>
        <name>dimethylallyl phosphate</name>
        <dbReference type="ChEBI" id="CHEBI:88052"/>
    </ligand>
</feature>
<comment type="function">
    <text evidence="7">Flavin prenyltransferase that catalyzes the synthesis of the prenylated FMN cofactor (prenyl-FMN) for 4-hydroxy-3-polyprenylbenzoic acid decarboxylase UbiD. The prenyltransferase is metal-independent and links a dimethylallyl moiety from dimethylallyl monophosphate (DMAP) to the flavin N5 and C6 atoms of FMN.</text>
</comment>
<dbReference type="PANTHER" id="PTHR43374">
    <property type="entry name" value="FLAVIN PRENYLTRANSFERASE"/>
    <property type="match status" value="1"/>
</dbReference>
<feature type="binding site" evidence="7">
    <location>
        <position position="135"/>
    </location>
    <ligand>
        <name>FMN</name>
        <dbReference type="ChEBI" id="CHEBI:58210"/>
    </ligand>
</feature>
<comment type="caution">
    <text evidence="7">Lacks conserved residue(s) required for the propagation of feature annotation.</text>
</comment>
<dbReference type="GO" id="GO:0106141">
    <property type="term" value="F:flavin prenyltransferase activity"/>
    <property type="evidence" value="ECO:0007669"/>
    <property type="project" value="UniProtKB-EC"/>
</dbReference>
<keyword evidence="10" id="KW-1185">Reference proteome</keyword>
<feature type="binding site" evidence="7">
    <location>
        <begin position="100"/>
        <end position="103"/>
    </location>
    <ligand>
        <name>FMN</name>
        <dbReference type="ChEBI" id="CHEBI:58210"/>
    </ligand>
</feature>
<feature type="domain" description="Flavoprotein" evidence="8">
    <location>
        <begin position="3"/>
        <end position="186"/>
    </location>
</feature>
<comment type="similarity">
    <text evidence="6 7">Belongs to the UbiX/PAD1 family.</text>
</comment>
<keyword evidence="1 7" id="KW-0637">Prenyltransferase</keyword>
<evidence type="ECO:0000256" key="1">
    <source>
        <dbReference type="ARBA" id="ARBA00022602"/>
    </source>
</evidence>
<evidence type="ECO:0000256" key="4">
    <source>
        <dbReference type="ARBA" id="ARBA00022679"/>
    </source>
</evidence>
<dbReference type="Pfam" id="PF02441">
    <property type="entry name" value="Flavoprotein"/>
    <property type="match status" value="1"/>
</dbReference>
<dbReference type="EMBL" id="VNIB01000019">
    <property type="protein sequence ID" value="TYO95440.1"/>
    <property type="molecule type" value="Genomic_DNA"/>
</dbReference>
<dbReference type="OrthoDB" id="9781577at2"/>
<feature type="binding site" evidence="7">
    <location>
        <position position="181"/>
    </location>
    <ligand>
        <name>dimethylallyl phosphate</name>
        <dbReference type="ChEBI" id="CHEBI:88052"/>
    </ligand>
</feature>
<comment type="caution">
    <text evidence="9">The sequence shown here is derived from an EMBL/GenBank/DDBJ whole genome shotgun (WGS) entry which is preliminary data.</text>
</comment>
<dbReference type="FunFam" id="3.40.50.1950:FF:000001">
    <property type="entry name" value="Flavin prenyltransferase UbiX"/>
    <property type="match status" value="1"/>
</dbReference>
<feature type="binding site" evidence="7">
    <location>
        <begin position="10"/>
        <end position="12"/>
    </location>
    <ligand>
        <name>FMN</name>
        <dbReference type="ChEBI" id="CHEBI:58210"/>
    </ligand>
</feature>
<dbReference type="InterPro" id="IPR003382">
    <property type="entry name" value="Flavoprotein"/>
</dbReference>